<evidence type="ECO:0000313" key="1">
    <source>
        <dbReference type="EMBL" id="HJG30177.1"/>
    </source>
</evidence>
<dbReference type="Proteomes" id="UP000746751">
    <property type="component" value="Unassembled WGS sequence"/>
</dbReference>
<evidence type="ECO:0000313" key="2">
    <source>
        <dbReference type="Proteomes" id="UP000746751"/>
    </source>
</evidence>
<reference evidence="1" key="2">
    <citation type="submission" date="2021-09" db="EMBL/GenBank/DDBJ databases">
        <authorList>
            <person name="Gilroy R."/>
        </authorList>
    </citation>
    <scope>NUCLEOTIDE SEQUENCE</scope>
    <source>
        <strain evidence="1">ChiGjej2B2-7701</strain>
    </source>
</reference>
<dbReference type="InterPro" id="IPR038600">
    <property type="entry name" value="Csn2_sf"/>
</dbReference>
<dbReference type="Pfam" id="PF09711">
    <property type="entry name" value="Cas_Csn2"/>
    <property type="match status" value="1"/>
</dbReference>
<dbReference type="AlphaFoldDB" id="A0A921LQN2"/>
<organism evidence="1 2">
    <name type="scientific">Collinsella ihumii</name>
    <dbReference type="NCBI Taxonomy" id="1720204"/>
    <lineage>
        <taxon>Bacteria</taxon>
        <taxon>Bacillati</taxon>
        <taxon>Actinomycetota</taxon>
        <taxon>Coriobacteriia</taxon>
        <taxon>Coriobacteriales</taxon>
        <taxon>Coriobacteriaceae</taxon>
        <taxon>Collinsella</taxon>
    </lineage>
</organism>
<protein>
    <submittedName>
        <fullName evidence="1">Type II-A CRISPR-associated protein Csn2</fullName>
    </submittedName>
</protein>
<gene>
    <name evidence="1" type="primary">csn2</name>
    <name evidence="1" type="ORF">K8U80_02145</name>
</gene>
<reference evidence="1" key="1">
    <citation type="journal article" date="2021" name="PeerJ">
        <title>Extensive microbial diversity within the chicken gut microbiome revealed by metagenomics and culture.</title>
        <authorList>
            <person name="Gilroy R."/>
            <person name="Ravi A."/>
            <person name="Getino M."/>
            <person name="Pursley I."/>
            <person name="Horton D.L."/>
            <person name="Alikhan N.F."/>
            <person name="Baker D."/>
            <person name="Gharbi K."/>
            <person name="Hall N."/>
            <person name="Watson M."/>
            <person name="Adriaenssens E.M."/>
            <person name="Foster-Nyarko E."/>
            <person name="Jarju S."/>
            <person name="Secka A."/>
            <person name="Antonio M."/>
            <person name="Oren A."/>
            <person name="Chaudhuri R.R."/>
            <person name="La Ragione R."/>
            <person name="Hildebrand F."/>
            <person name="Pallen M.J."/>
        </authorList>
    </citation>
    <scope>NUCLEOTIDE SEQUENCE</scope>
    <source>
        <strain evidence="1">ChiGjej2B2-7701</strain>
    </source>
</reference>
<dbReference type="Gene3D" id="3.40.50.11940">
    <property type="match status" value="1"/>
</dbReference>
<dbReference type="InterPro" id="IPR010146">
    <property type="entry name" value="CRISPR-assoc_prot_Csn2-typ"/>
</dbReference>
<dbReference type="NCBIfam" id="TIGR01866">
    <property type="entry name" value="cas_Csn2"/>
    <property type="match status" value="1"/>
</dbReference>
<comment type="caution">
    <text evidence="1">The sequence shown here is derived from an EMBL/GenBank/DDBJ whole genome shotgun (WGS) entry which is preliminary data.</text>
</comment>
<accession>A0A921LQN2</accession>
<sequence>MIIKFARIGSAIVIDSNKVTVVEIVGRNLFARVVSSLLSELGDQAVEPYHCFVGERAVAPKGKLLFLDNLPNLPIKDRAFEKLLYERVAHDLLEVPGMEQDAEKIETLGALLEEELTKRELGLWGRYGFDVHWDLMTYLKAFGFGVRCDDTESFLERCIRFFGLCVDIGYSKPLVAVNLKSLLEKNELQELYEQAIFHGISLVLLESWRDETEYSHERKIGLELGLLEE</sequence>
<proteinExistence type="predicted"/>
<name>A0A921LQN2_9ACTN</name>
<dbReference type="EMBL" id="DYVF01000019">
    <property type="protein sequence ID" value="HJG30177.1"/>
    <property type="molecule type" value="Genomic_DNA"/>
</dbReference>